<dbReference type="InterPro" id="IPR001876">
    <property type="entry name" value="Znf_RanBP2"/>
</dbReference>
<dbReference type="Pfam" id="PF24560">
    <property type="entry name" value="zf-C2H2_OTU1_C"/>
    <property type="match status" value="1"/>
</dbReference>
<proteinExistence type="predicted"/>
<dbReference type="InterPro" id="IPR029071">
    <property type="entry name" value="Ubiquitin-like_domsf"/>
</dbReference>
<dbReference type="PROSITE" id="PS01358">
    <property type="entry name" value="ZF_RANBP2_1"/>
    <property type="match status" value="1"/>
</dbReference>
<dbReference type="InterPro" id="IPR000626">
    <property type="entry name" value="Ubiquitin-like_dom"/>
</dbReference>
<keyword evidence="4 9" id="KW-0863">Zinc-finger</keyword>
<keyword evidence="2" id="KW-0645">Protease</keyword>
<gene>
    <name evidence="14" type="ORF">AMSG_04469</name>
</gene>
<dbReference type="GO" id="GO:0005634">
    <property type="term" value="C:nucleus"/>
    <property type="evidence" value="ECO:0007669"/>
    <property type="project" value="TreeGrafter"/>
</dbReference>
<dbReference type="GeneID" id="25564010"/>
<dbReference type="RefSeq" id="XP_013758807.1">
    <property type="nucleotide sequence ID" value="XM_013903353.1"/>
</dbReference>
<evidence type="ECO:0000313" key="14">
    <source>
        <dbReference type="EMBL" id="KNC48238.1"/>
    </source>
</evidence>
<sequence>MDTWQLRVRAPDGSQTVTLAPSSSVADLRLAVEDVTGISVPFQALKFGRPPKLLGRDGDELTLEAAGLANRETLMLSVLAEPEVAAVVSSIQEPALSSTRSGSSPASSSAHLPPAHADPELPAGGWACPACTFSNAAVMPVCEMCGSPSPASQGKAAAALVGGMRGPQLHTSGTMVRRVMADDNSCCFTSISYLMYGDRGRAAELRELIAATAGADPERWNAATLGKPVAAYQAWIRSSTSWGGGIELAILADYFAVEIAVMDAQTMRMDVFGSGSDYSTRIYVLYTGIHYDALALAVSESAPETADVRTFLPDDVYVEDLARGVVAHVNSAHGFTDVGSFALFCQDCGTVLRGQKAAVEHASKTGHGSFVEYRE</sequence>
<dbReference type="CDD" id="cd22745">
    <property type="entry name" value="OTU_OTU1"/>
    <property type="match status" value="1"/>
</dbReference>
<evidence type="ECO:0000256" key="11">
    <source>
        <dbReference type="SAM" id="MobiDB-lite"/>
    </source>
</evidence>
<dbReference type="Gene3D" id="3.90.70.80">
    <property type="match status" value="1"/>
</dbReference>
<dbReference type="SUPFAM" id="SSF54001">
    <property type="entry name" value="Cysteine proteinases"/>
    <property type="match status" value="1"/>
</dbReference>
<dbReference type="Gene3D" id="3.10.20.90">
    <property type="entry name" value="Phosphatidylinositol 3-kinase Catalytic Subunit, Chain A, domain 1"/>
    <property type="match status" value="1"/>
</dbReference>
<keyword evidence="7 10" id="KW-0788">Thiol protease</keyword>
<dbReference type="SMART" id="SM00547">
    <property type="entry name" value="ZnF_RBZ"/>
    <property type="match status" value="1"/>
</dbReference>
<dbReference type="OMA" id="HQYTDLN"/>
<dbReference type="GO" id="GO:0016579">
    <property type="term" value="P:protein deubiquitination"/>
    <property type="evidence" value="ECO:0007669"/>
    <property type="project" value="TreeGrafter"/>
</dbReference>
<evidence type="ECO:0000256" key="8">
    <source>
        <dbReference type="ARBA" id="ARBA00022833"/>
    </source>
</evidence>
<evidence type="ECO:0000256" key="4">
    <source>
        <dbReference type="ARBA" id="ARBA00022771"/>
    </source>
</evidence>
<keyword evidence="15" id="KW-1185">Reference proteome</keyword>
<dbReference type="Proteomes" id="UP000054408">
    <property type="component" value="Unassembled WGS sequence"/>
</dbReference>
<comment type="catalytic activity">
    <reaction evidence="1 10">
        <text>Thiol-dependent hydrolysis of ester, thioester, amide, peptide and isopeptide bonds formed by the C-terminal Gly of ubiquitin (a 76-residue protein attached to proteins as an intracellular targeting signal).</text>
        <dbReference type="EC" id="3.4.19.12"/>
    </reaction>
</comment>
<feature type="domain" description="RanBP2-type" evidence="13">
    <location>
        <begin position="122"/>
        <end position="151"/>
    </location>
</feature>
<dbReference type="EMBL" id="GL349450">
    <property type="protein sequence ID" value="KNC48238.1"/>
    <property type="molecule type" value="Genomic_DNA"/>
</dbReference>
<dbReference type="PANTHER" id="PTHR13312:SF0">
    <property type="entry name" value="UBIQUITIN THIOESTERASE OTU1"/>
    <property type="match status" value="1"/>
</dbReference>
<keyword evidence="10" id="KW-0963">Cytoplasm</keyword>
<organism evidence="14 15">
    <name type="scientific">Thecamonas trahens ATCC 50062</name>
    <dbReference type="NCBI Taxonomy" id="461836"/>
    <lineage>
        <taxon>Eukaryota</taxon>
        <taxon>Apusozoa</taxon>
        <taxon>Apusomonadida</taxon>
        <taxon>Apusomonadidae</taxon>
        <taxon>Thecamonas</taxon>
    </lineage>
</organism>
<evidence type="ECO:0000256" key="6">
    <source>
        <dbReference type="ARBA" id="ARBA00022801"/>
    </source>
</evidence>
<feature type="region of interest" description="Disordered" evidence="11">
    <location>
        <begin position="96"/>
        <end position="116"/>
    </location>
</feature>
<evidence type="ECO:0000313" key="15">
    <source>
        <dbReference type="Proteomes" id="UP000054408"/>
    </source>
</evidence>
<dbReference type="OrthoDB" id="65596at2759"/>
<dbReference type="eggNOG" id="KOG3288">
    <property type="taxonomic scope" value="Eukaryota"/>
</dbReference>
<dbReference type="GO" id="GO:0008270">
    <property type="term" value="F:zinc ion binding"/>
    <property type="evidence" value="ECO:0007669"/>
    <property type="project" value="UniProtKB-KW"/>
</dbReference>
<evidence type="ECO:0000259" key="13">
    <source>
        <dbReference type="PROSITE" id="PS50199"/>
    </source>
</evidence>
<dbReference type="Pfam" id="PF00641">
    <property type="entry name" value="Zn_ribbon_RanBP"/>
    <property type="match status" value="1"/>
</dbReference>
<evidence type="ECO:0000256" key="7">
    <source>
        <dbReference type="ARBA" id="ARBA00022807"/>
    </source>
</evidence>
<evidence type="ECO:0000256" key="5">
    <source>
        <dbReference type="ARBA" id="ARBA00022786"/>
    </source>
</evidence>
<dbReference type="AlphaFoldDB" id="A0A0L0DAB5"/>
<comment type="function">
    <text evidence="10">Hydrolase that can remove conjugated ubiquitin from proteins and may therefore play an important regulatory role at the level of protein turnover by preventing degradation.</text>
</comment>
<evidence type="ECO:0000256" key="2">
    <source>
        <dbReference type="ARBA" id="ARBA00022670"/>
    </source>
</evidence>
<protein>
    <recommendedName>
        <fullName evidence="10">Ubiquitin thioesterase OTU</fullName>
        <ecNumber evidence="10">3.4.19.12</ecNumber>
    </recommendedName>
</protein>
<evidence type="ECO:0000256" key="10">
    <source>
        <dbReference type="RuleBase" id="RU367104"/>
    </source>
</evidence>
<dbReference type="STRING" id="461836.A0A0L0DAB5"/>
<dbReference type="GO" id="GO:0030968">
    <property type="term" value="P:endoplasmic reticulum unfolded protein response"/>
    <property type="evidence" value="ECO:0007669"/>
    <property type="project" value="TreeGrafter"/>
</dbReference>
<reference evidence="14 15" key="1">
    <citation type="submission" date="2010-05" db="EMBL/GenBank/DDBJ databases">
        <title>The Genome Sequence of Thecamonas trahens ATCC 50062.</title>
        <authorList>
            <consortium name="The Broad Institute Genome Sequencing Platform"/>
            <person name="Russ C."/>
            <person name="Cuomo C."/>
            <person name="Shea T."/>
            <person name="Young S.K."/>
            <person name="Zeng Q."/>
            <person name="Koehrsen M."/>
            <person name="Haas B."/>
            <person name="Borodovsky M."/>
            <person name="Guigo R."/>
            <person name="Alvarado L."/>
            <person name="Berlin A."/>
            <person name="Bochicchio J."/>
            <person name="Borenstein D."/>
            <person name="Chapman S."/>
            <person name="Chen Z."/>
            <person name="Freedman E."/>
            <person name="Gellesch M."/>
            <person name="Goldberg J."/>
            <person name="Griggs A."/>
            <person name="Gujja S."/>
            <person name="Heilman E."/>
            <person name="Heiman D."/>
            <person name="Hepburn T."/>
            <person name="Howarth C."/>
            <person name="Jen D."/>
            <person name="Larson L."/>
            <person name="Mehta T."/>
            <person name="Park D."/>
            <person name="Pearson M."/>
            <person name="Roberts A."/>
            <person name="Saif S."/>
            <person name="Shenoy N."/>
            <person name="Sisk P."/>
            <person name="Stolte C."/>
            <person name="Sykes S."/>
            <person name="Thomson T."/>
            <person name="Walk T."/>
            <person name="White J."/>
            <person name="Yandava C."/>
            <person name="Burger G."/>
            <person name="Gray M.W."/>
            <person name="Holland P.W.H."/>
            <person name="King N."/>
            <person name="Lang F.B.F."/>
            <person name="Roger A.J."/>
            <person name="Ruiz-Trillo I."/>
            <person name="Lander E."/>
            <person name="Nusbaum C."/>
        </authorList>
    </citation>
    <scope>NUCLEOTIDE SEQUENCE [LARGE SCALE GENOMIC DNA]</scope>
    <source>
        <strain evidence="14 15">ATCC 50062</strain>
    </source>
</reference>
<feature type="domain" description="Ubiquitin-like" evidence="12">
    <location>
        <begin position="4"/>
        <end position="78"/>
    </location>
</feature>
<evidence type="ECO:0000256" key="3">
    <source>
        <dbReference type="ARBA" id="ARBA00022723"/>
    </source>
</evidence>
<evidence type="ECO:0000256" key="9">
    <source>
        <dbReference type="PROSITE-ProRule" id="PRU00322"/>
    </source>
</evidence>
<evidence type="ECO:0000256" key="1">
    <source>
        <dbReference type="ARBA" id="ARBA00000707"/>
    </source>
</evidence>
<evidence type="ECO:0000259" key="12">
    <source>
        <dbReference type="PROSITE" id="PS50053"/>
    </source>
</evidence>
<dbReference type="PROSITE" id="PS50199">
    <property type="entry name" value="ZF_RANBP2_2"/>
    <property type="match status" value="1"/>
</dbReference>
<dbReference type="InterPro" id="IPR057766">
    <property type="entry name" value="Znf-C2H2_OTU1-like_C"/>
</dbReference>
<dbReference type="InterPro" id="IPR036443">
    <property type="entry name" value="Znf_RanBP2_sf"/>
</dbReference>
<feature type="compositionally biased region" description="Low complexity" evidence="11">
    <location>
        <begin position="96"/>
        <end position="115"/>
    </location>
</feature>
<dbReference type="InterPro" id="IPR038765">
    <property type="entry name" value="Papain-like_cys_pep_sf"/>
</dbReference>
<keyword evidence="8" id="KW-0862">Zinc</keyword>
<accession>A0A0L0DAB5</accession>
<dbReference type="GO" id="GO:0036503">
    <property type="term" value="P:ERAD pathway"/>
    <property type="evidence" value="ECO:0007669"/>
    <property type="project" value="TreeGrafter"/>
</dbReference>
<dbReference type="SUPFAM" id="SSF90209">
    <property type="entry name" value="Ran binding protein zinc finger-like"/>
    <property type="match status" value="1"/>
</dbReference>
<dbReference type="PANTHER" id="PTHR13312">
    <property type="entry name" value="HIV-INDUCED PROTEIN-7-LIKE PROTEASE"/>
    <property type="match status" value="1"/>
</dbReference>
<keyword evidence="5 10" id="KW-0833">Ubl conjugation pathway</keyword>
<dbReference type="Gene3D" id="2.30.30.380">
    <property type="entry name" value="Zn-finger domain of Sec23/24"/>
    <property type="match status" value="1"/>
</dbReference>
<dbReference type="SUPFAM" id="SSF54236">
    <property type="entry name" value="Ubiquitin-like"/>
    <property type="match status" value="1"/>
</dbReference>
<keyword evidence="6 10" id="KW-0378">Hydrolase</keyword>
<dbReference type="Pfam" id="PF21403">
    <property type="entry name" value="OTU1_UBXL"/>
    <property type="match status" value="1"/>
</dbReference>
<keyword evidence="3" id="KW-0479">Metal-binding</keyword>
<name>A0A0L0DAB5_THETB</name>
<dbReference type="PROSITE" id="PS50053">
    <property type="entry name" value="UBIQUITIN_2"/>
    <property type="match status" value="1"/>
</dbReference>
<comment type="subcellular location">
    <subcellularLocation>
        <location evidence="10">Cytoplasm</location>
    </subcellularLocation>
</comment>
<dbReference type="GO" id="GO:0005829">
    <property type="term" value="C:cytosol"/>
    <property type="evidence" value="ECO:0007669"/>
    <property type="project" value="TreeGrafter"/>
</dbReference>
<dbReference type="EC" id="3.4.19.12" evidence="10"/>
<dbReference type="GO" id="GO:0004843">
    <property type="term" value="F:cysteine-type deubiquitinase activity"/>
    <property type="evidence" value="ECO:0007669"/>
    <property type="project" value="UniProtKB-UniRule"/>
</dbReference>
<dbReference type="InterPro" id="IPR048857">
    <property type="entry name" value="OTU1_Ubl"/>
</dbReference>